<proteinExistence type="predicted"/>
<name>A0A9D2T4W0_9FIRM</name>
<dbReference type="AlphaFoldDB" id="A0A9D2T4W0"/>
<evidence type="ECO:0000313" key="2">
    <source>
        <dbReference type="EMBL" id="HJC45135.1"/>
    </source>
</evidence>
<evidence type="ECO:0000256" key="1">
    <source>
        <dbReference type="SAM" id="Phobius"/>
    </source>
</evidence>
<accession>A0A9D2T4W0</accession>
<reference evidence="2" key="2">
    <citation type="submission" date="2021-04" db="EMBL/GenBank/DDBJ databases">
        <authorList>
            <person name="Gilroy R."/>
        </authorList>
    </citation>
    <scope>NUCLEOTIDE SEQUENCE</scope>
    <source>
        <strain evidence="2">ChiSjej5B23-2810</strain>
    </source>
</reference>
<comment type="caution">
    <text evidence="2">The sequence shown here is derived from an EMBL/GenBank/DDBJ whole genome shotgun (WGS) entry which is preliminary data.</text>
</comment>
<keyword evidence="1" id="KW-1133">Transmembrane helix</keyword>
<keyword evidence="1" id="KW-0812">Transmembrane</keyword>
<organism evidence="2 3">
    <name type="scientific">Candidatus Faecalibacterium faecigallinarum</name>
    <dbReference type="NCBI Taxonomy" id="2838577"/>
    <lineage>
        <taxon>Bacteria</taxon>
        <taxon>Bacillati</taxon>
        <taxon>Bacillota</taxon>
        <taxon>Clostridia</taxon>
        <taxon>Eubacteriales</taxon>
        <taxon>Oscillospiraceae</taxon>
        <taxon>Faecalibacterium</taxon>
    </lineage>
</organism>
<dbReference type="EMBL" id="DWWN01000026">
    <property type="protein sequence ID" value="HJC45135.1"/>
    <property type="molecule type" value="Genomic_DNA"/>
</dbReference>
<dbReference type="Proteomes" id="UP000823906">
    <property type="component" value="Unassembled WGS sequence"/>
</dbReference>
<protein>
    <submittedName>
        <fullName evidence="2">DUF2953 domain-containing protein</fullName>
    </submittedName>
</protein>
<reference evidence="2" key="1">
    <citation type="journal article" date="2021" name="PeerJ">
        <title>Extensive microbial diversity within the chicken gut microbiome revealed by metagenomics and culture.</title>
        <authorList>
            <person name="Gilroy R."/>
            <person name="Ravi A."/>
            <person name="Getino M."/>
            <person name="Pursley I."/>
            <person name="Horton D.L."/>
            <person name="Alikhan N.F."/>
            <person name="Baker D."/>
            <person name="Gharbi K."/>
            <person name="Hall N."/>
            <person name="Watson M."/>
            <person name="Adriaenssens E.M."/>
            <person name="Foster-Nyarko E."/>
            <person name="Jarju S."/>
            <person name="Secka A."/>
            <person name="Antonio M."/>
            <person name="Oren A."/>
            <person name="Chaudhuri R.R."/>
            <person name="La Ragione R."/>
            <person name="Hildebrand F."/>
            <person name="Pallen M.J."/>
        </authorList>
    </citation>
    <scope>NUCLEOTIDE SEQUENCE</scope>
    <source>
        <strain evidence="2">ChiSjej5B23-2810</strain>
    </source>
</reference>
<evidence type="ECO:0000313" key="3">
    <source>
        <dbReference type="Proteomes" id="UP000823906"/>
    </source>
</evidence>
<feature type="transmembrane region" description="Helical" evidence="1">
    <location>
        <begin position="12"/>
        <end position="39"/>
    </location>
</feature>
<keyword evidence="1" id="KW-0472">Membrane</keyword>
<gene>
    <name evidence="2" type="ORF">H9703_03200</name>
</gene>
<sequence>MNVLLTVLGGAAWVLSRLVLALLVLLAVALALALLALLIPFCADVAWEGEEGSPDGLGRLRVRAGALGLTVPVFEYPKPVPPPAPEGQEPAKPGLFRRLLARLKAKLAARREARRQKRAAKAAARRPKAPVKPREKAKFTLDTLRALLQAGGKMTRAVFGALRVTRIRLFWPVSGGEPDEAARAYGQANAWLYPTLGVLSHFIYLDFDELRLVPCIDPDAPVPAARVSFRVSARALFILIAAVQVLVRLWREKVLDVFL</sequence>